<dbReference type="InterPro" id="IPR007235">
    <property type="entry name" value="Glyco_trans_28_C"/>
</dbReference>
<feature type="region of interest" description="Disordered" evidence="1">
    <location>
        <begin position="336"/>
        <end position="358"/>
    </location>
</feature>
<evidence type="ECO:0000256" key="1">
    <source>
        <dbReference type="SAM" id="MobiDB-lite"/>
    </source>
</evidence>
<dbReference type="Proteomes" id="UP001501598">
    <property type="component" value="Unassembled WGS sequence"/>
</dbReference>
<name>A0ABP8S2A8_9PSEU</name>
<dbReference type="PANTHER" id="PTHR21015:SF22">
    <property type="entry name" value="GLYCOSYLTRANSFERASE"/>
    <property type="match status" value="1"/>
</dbReference>
<dbReference type="EMBL" id="BAABGT010000117">
    <property type="protein sequence ID" value="GAA4559088.1"/>
    <property type="molecule type" value="Genomic_DNA"/>
</dbReference>
<dbReference type="Pfam" id="PF04101">
    <property type="entry name" value="Glyco_tran_28_C"/>
    <property type="match status" value="1"/>
</dbReference>
<dbReference type="PANTHER" id="PTHR21015">
    <property type="entry name" value="UDP-N-ACETYLGLUCOSAMINE--N-ACETYLMURAMYL-(PENTAPEPTIDE) PYROPHOSPHORYL-UNDECAPRENOL N-ACETYLGLUCOSAMINE TRANSFERASE 1"/>
    <property type="match status" value="1"/>
</dbReference>
<keyword evidence="4" id="KW-1185">Reference proteome</keyword>
<evidence type="ECO:0000259" key="2">
    <source>
        <dbReference type="Pfam" id="PF04101"/>
    </source>
</evidence>
<reference evidence="4" key="1">
    <citation type="journal article" date="2019" name="Int. J. Syst. Evol. Microbiol.">
        <title>The Global Catalogue of Microorganisms (GCM) 10K type strain sequencing project: providing services to taxonomists for standard genome sequencing and annotation.</title>
        <authorList>
            <consortium name="The Broad Institute Genomics Platform"/>
            <consortium name="The Broad Institute Genome Sequencing Center for Infectious Disease"/>
            <person name="Wu L."/>
            <person name="Ma J."/>
        </authorList>
    </citation>
    <scope>NUCLEOTIDE SEQUENCE [LARGE SCALE GENOMIC DNA]</scope>
    <source>
        <strain evidence="4">JCM 17906</strain>
    </source>
</reference>
<proteinExistence type="predicted"/>
<gene>
    <name evidence="3" type="ORF">GCM10023175_66400</name>
</gene>
<protein>
    <recommendedName>
        <fullName evidence="2">Glycosyl transferase family 28 C-terminal domain-containing protein</fullName>
    </recommendedName>
</protein>
<organism evidence="3 4">
    <name type="scientific">Pseudonocardia xishanensis</name>
    <dbReference type="NCBI Taxonomy" id="630995"/>
    <lineage>
        <taxon>Bacteria</taxon>
        <taxon>Bacillati</taxon>
        <taxon>Actinomycetota</taxon>
        <taxon>Actinomycetes</taxon>
        <taxon>Pseudonocardiales</taxon>
        <taxon>Pseudonocardiaceae</taxon>
        <taxon>Pseudonocardia</taxon>
    </lineage>
</organism>
<feature type="domain" description="Glycosyl transferase family 28 C-terminal" evidence="2">
    <location>
        <begin position="231"/>
        <end position="288"/>
    </location>
</feature>
<dbReference type="SUPFAM" id="SSF53756">
    <property type="entry name" value="UDP-Glycosyltransferase/glycogen phosphorylase"/>
    <property type="match status" value="1"/>
</dbReference>
<accession>A0ABP8S2A8</accession>
<dbReference type="Gene3D" id="3.40.50.2000">
    <property type="entry name" value="Glycogen Phosphorylase B"/>
    <property type="match status" value="1"/>
</dbReference>
<evidence type="ECO:0000313" key="3">
    <source>
        <dbReference type="EMBL" id="GAA4559088.1"/>
    </source>
</evidence>
<comment type="caution">
    <text evidence="3">The sequence shown here is derived from an EMBL/GenBank/DDBJ whole genome shotgun (WGS) entry which is preliminary data.</text>
</comment>
<sequence length="358" mass="37736">MRVIAYYVHHQGSGHVHRAAAIARALDTPVIGLSSRPMPAGWPGEWVVLPRDDAGTEPVDATAGGTLHWAPLHDTGLRDRTAAIGAVLARDDVRLLVADVSVEVCLLARLHGVPVAILAQPGDRTDRPHRLAYDLAARLLAPWPDERVGWPAHWLAKTVQLGALSRFDGRTPAEPDPRRVLVLWGGGGLDVTDARVRAAAAATPDRVWELAGSAPDPADPPNLHRLGWVEDVWPALERAAVVVTHAGQNALAEVAAARRPAVVVPQDRPHHEQRATAQVLDRAGLAAVAPTWPEGAEWPALLARAERLGGAGWAGWSAGDGARRAAAELDALAQPEPDLLVGPGHGSPALAGHGGASR</sequence>
<evidence type="ECO:0000313" key="4">
    <source>
        <dbReference type="Proteomes" id="UP001501598"/>
    </source>
</evidence>